<dbReference type="Proteomes" id="UP000037505">
    <property type="component" value="Unassembled WGS sequence"/>
</dbReference>
<dbReference type="GeneID" id="26802320"/>
<evidence type="ECO:0000256" key="1">
    <source>
        <dbReference type="SAM" id="MobiDB-lite"/>
    </source>
</evidence>
<reference evidence="2 3" key="1">
    <citation type="submission" date="2014-06" db="EMBL/GenBank/DDBJ databases">
        <title>The Genome of the Aflatoxigenic Filamentous Fungus Aspergillus nomius.</title>
        <authorList>
            <person name="Moore M.G."/>
            <person name="Shannon B.M."/>
            <person name="Brian M.M."/>
        </authorList>
    </citation>
    <scope>NUCLEOTIDE SEQUENCE [LARGE SCALE GENOMIC DNA]</scope>
    <source>
        <strain evidence="2 3">NRRL 13137</strain>
    </source>
</reference>
<feature type="region of interest" description="Disordered" evidence="1">
    <location>
        <begin position="1"/>
        <end position="77"/>
    </location>
</feature>
<sequence length="124" mass="13597">MFEQGPPKSPRLQAECNSRVEPGGERKMGTWTASIPSRSDLTSKHYVPSSPLSHLEPARGHEDTHYDTANRPQSPVWNPLRCPINSDLSIGLDVDPTECNLSDEAALEASRPETGSAPAPRRPR</sequence>
<proteinExistence type="predicted"/>
<evidence type="ECO:0000313" key="2">
    <source>
        <dbReference type="EMBL" id="KNG91393.1"/>
    </source>
</evidence>
<protein>
    <submittedName>
        <fullName evidence="2">Uncharacterized protein</fullName>
    </submittedName>
</protein>
<feature type="region of interest" description="Disordered" evidence="1">
    <location>
        <begin position="101"/>
        <end position="124"/>
    </location>
</feature>
<gene>
    <name evidence="2" type="ORF">ANOM_000516</name>
</gene>
<feature type="compositionally biased region" description="Basic and acidic residues" evidence="1">
    <location>
        <begin position="56"/>
        <end position="68"/>
    </location>
</feature>
<dbReference type="EMBL" id="JNOM01000003">
    <property type="protein sequence ID" value="KNG91393.1"/>
    <property type="molecule type" value="Genomic_DNA"/>
</dbReference>
<evidence type="ECO:0000313" key="3">
    <source>
        <dbReference type="Proteomes" id="UP000037505"/>
    </source>
</evidence>
<dbReference type="RefSeq" id="XP_015412316.1">
    <property type="nucleotide sequence ID" value="XM_015545774.1"/>
</dbReference>
<comment type="caution">
    <text evidence="2">The sequence shown here is derived from an EMBL/GenBank/DDBJ whole genome shotgun (WGS) entry which is preliminary data.</text>
</comment>
<accession>A0A0L1JJ25</accession>
<feature type="compositionally biased region" description="Polar residues" evidence="1">
    <location>
        <begin position="31"/>
        <end position="40"/>
    </location>
</feature>
<name>A0A0L1JJ25_ASPN3</name>
<keyword evidence="3" id="KW-1185">Reference proteome</keyword>
<dbReference type="OrthoDB" id="4439302at2759"/>
<dbReference type="AlphaFoldDB" id="A0A0L1JJ25"/>
<organism evidence="2 3">
    <name type="scientific">Aspergillus nomiae NRRL (strain ATCC 15546 / NRRL 13137 / CBS 260.88 / M93)</name>
    <dbReference type="NCBI Taxonomy" id="1509407"/>
    <lineage>
        <taxon>Eukaryota</taxon>
        <taxon>Fungi</taxon>
        <taxon>Dikarya</taxon>
        <taxon>Ascomycota</taxon>
        <taxon>Pezizomycotina</taxon>
        <taxon>Eurotiomycetes</taxon>
        <taxon>Eurotiomycetidae</taxon>
        <taxon>Eurotiales</taxon>
        <taxon>Aspergillaceae</taxon>
        <taxon>Aspergillus</taxon>
        <taxon>Aspergillus subgen. Circumdati</taxon>
    </lineage>
</organism>